<sequence>MINASSQASPSAALRALYRAAGVALATFACLGAARAAEPIKLGIVLSTTGGASYLGDPAEKALKLYIDRINKAGGVIGRPLQAIFYDDAGDANRARTFATRLVENDRVQIVLGGSTTGTTMAMVPVFEGAEIPYMSVAGGVNIVEPVRKWVFKSPQTDRMGCQRIFADLKARKLTNIALIAGTDGFGTSMRAQCVKVAPDYGVKIVAEQSYGVTDTDMTPQLLKLKGAPGVQAIVNTGASGQGAAILTRNYGQLGMQKIPLYQNPGVASKSFIQLAGAAAEGVRLPAPALLIGKQLPDSDPQKRVVLDFTQVYEQGTGQPVSSFAGGAYDALMMVVDAIKRANGTDPAKVRDALEKTRGYIGTAGIVNMSPKDHLGLPVDAYRLLEIHDGDWKLVQ</sequence>
<keyword evidence="4" id="KW-0029">Amino-acid transport</keyword>
<reference evidence="7" key="1">
    <citation type="submission" date="2016-09" db="EMBL/GenBank/DDBJ databases">
        <authorList>
            <person name="Varghese N."/>
            <person name="Submissions S."/>
        </authorList>
    </citation>
    <scope>NUCLEOTIDE SEQUENCE [LARGE SCALE GENOMIC DNA]</scope>
    <source>
        <strain evidence="7">JS23</strain>
    </source>
</reference>
<dbReference type="RefSeq" id="WP_091911655.1">
    <property type="nucleotide sequence ID" value="NZ_FNLO01000012.1"/>
</dbReference>
<dbReference type="PANTHER" id="PTHR30483:SF38">
    <property type="entry name" value="BLR7848 PROTEIN"/>
    <property type="match status" value="1"/>
</dbReference>
<feature type="domain" description="Leucine-binding protein" evidence="5">
    <location>
        <begin position="39"/>
        <end position="389"/>
    </location>
</feature>
<evidence type="ECO:0000256" key="3">
    <source>
        <dbReference type="ARBA" id="ARBA00022729"/>
    </source>
</evidence>
<evidence type="ECO:0000256" key="1">
    <source>
        <dbReference type="ARBA" id="ARBA00010062"/>
    </source>
</evidence>
<dbReference type="OrthoDB" id="5288800at2"/>
<keyword evidence="2" id="KW-0813">Transport</keyword>
<dbReference type="GO" id="GO:0006865">
    <property type="term" value="P:amino acid transport"/>
    <property type="evidence" value="ECO:0007669"/>
    <property type="project" value="UniProtKB-KW"/>
</dbReference>
<evidence type="ECO:0000313" key="7">
    <source>
        <dbReference type="Proteomes" id="UP000243719"/>
    </source>
</evidence>
<dbReference type="PANTHER" id="PTHR30483">
    <property type="entry name" value="LEUCINE-SPECIFIC-BINDING PROTEIN"/>
    <property type="match status" value="1"/>
</dbReference>
<dbReference type="EMBL" id="FNLO01000012">
    <property type="protein sequence ID" value="SDV50575.1"/>
    <property type="molecule type" value="Genomic_DNA"/>
</dbReference>
<name>A0A1H2PTW6_9BURK</name>
<dbReference type="Gene3D" id="3.40.50.2300">
    <property type="match status" value="2"/>
</dbReference>
<dbReference type="AlphaFoldDB" id="A0A1H2PTW6"/>
<dbReference type="InterPro" id="IPR028082">
    <property type="entry name" value="Peripla_BP_I"/>
</dbReference>
<keyword evidence="7" id="KW-1185">Reference proteome</keyword>
<evidence type="ECO:0000256" key="2">
    <source>
        <dbReference type="ARBA" id="ARBA00022448"/>
    </source>
</evidence>
<accession>A0A1H2PTW6</accession>
<evidence type="ECO:0000259" key="5">
    <source>
        <dbReference type="Pfam" id="PF13458"/>
    </source>
</evidence>
<comment type="similarity">
    <text evidence="1">Belongs to the leucine-binding protein family.</text>
</comment>
<organism evidence="6 7">
    <name type="scientific">Chitinasiproducens palmae</name>
    <dbReference type="NCBI Taxonomy" id="1770053"/>
    <lineage>
        <taxon>Bacteria</taxon>
        <taxon>Pseudomonadati</taxon>
        <taxon>Pseudomonadota</taxon>
        <taxon>Betaproteobacteria</taxon>
        <taxon>Burkholderiales</taxon>
        <taxon>Burkholderiaceae</taxon>
        <taxon>Chitinasiproducens</taxon>
    </lineage>
</organism>
<protein>
    <submittedName>
        <fullName evidence="6">Amino acid/amide ABC transporter substrate-binding protein, HAAT family</fullName>
    </submittedName>
</protein>
<dbReference type="InterPro" id="IPR028081">
    <property type="entry name" value="Leu-bd"/>
</dbReference>
<evidence type="ECO:0000313" key="6">
    <source>
        <dbReference type="EMBL" id="SDV50575.1"/>
    </source>
</evidence>
<keyword evidence="3" id="KW-0732">Signal</keyword>
<dbReference type="Pfam" id="PF13458">
    <property type="entry name" value="Peripla_BP_6"/>
    <property type="match status" value="1"/>
</dbReference>
<dbReference type="PRINTS" id="PR00337">
    <property type="entry name" value="LEUILEVALBP"/>
</dbReference>
<proteinExistence type="inferred from homology"/>
<dbReference type="STRING" id="1770053.SAMN05216551_11297"/>
<dbReference type="SUPFAM" id="SSF53822">
    <property type="entry name" value="Periplasmic binding protein-like I"/>
    <property type="match status" value="1"/>
</dbReference>
<dbReference type="InterPro" id="IPR000709">
    <property type="entry name" value="Leu_Ile_Val-bd"/>
</dbReference>
<dbReference type="CDD" id="cd06333">
    <property type="entry name" value="PBP1_ABC_RPA1789-like"/>
    <property type="match status" value="1"/>
</dbReference>
<dbReference type="Proteomes" id="UP000243719">
    <property type="component" value="Unassembled WGS sequence"/>
</dbReference>
<dbReference type="InterPro" id="IPR051010">
    <property type="entry name" value="BCAA_transport"/>
</dbReference>
<gene>
    <name evidence="6" type="ORF">SAMN05216551_11297</name>
</gene>
<evidence type="ECO:0000256" key="4">
    <source>
        <dbReference type="ARBA" id="ARBA00022970"/>
    </source>
</evidence>